<reference evidence="2" key="1">
    <citation type="journal article" date="2021" name="PeerJ">
        <title>Extensive microbial diversity within the chicken gut microbiome revealed by metagenomics and culture.</title>
        <authorList>
            <person name="Gilroy R."/>
            <person name="Ravi A."/>
            <person name="Getino M."/>
            <person name="Pursley I."/>
            <person name="Horton D.L."/>
            <person name="Alikhan N.F."/>
            <person name="Baker D."/>
            <person name="Gharbi K."/>
            <person name="Hall N."/>
            <person name="Watson M."/>
            <person name="Adriaenssens E.M."/>
            <person name="Foster-Nyarko E."/>
            <person name="Jarju S."/>
            <person name="Secka A."/>
            <person name="Antonio M."/>
            <person name="Oren A."/>
            <person name="Chaudhuri R.R."/>
            <person name="La Ragione R."/>
            <person name="Hildebrand F."/>
            <person name="Pallen M.J."/>
        </authorList>
    </citation>
    <scope>NUCLEOTIDE SEQUENCE</scope>
    <source>
        <strain evidence="2">1277</strain>
    </source>
</reference>
<dbReference type="Proteomes" id="UP000776700">
    <property type="component" value="Unassembled WGS sequence"/>
</dbReference>
<organism evidence="2 3">
    <name type="scientific">Romboutsia timonensis</name>
    <dbReference type="NCBI Taxonomy" id="1776391"/>
    <lineage>
        <taxon>Bacteria</taxon>
        <taxon>Bacillati</taxon>
        <taxon>Bacillota</taxon>
        <taxon>Clostridia</taxon>
        <taxon>Peptostreptococcales</taxon>
        <taxon>Peptostreptococcaceae</taxon>
        <taxon>Romboutsia</taxon>
    </lineage>
</organism>
<sequence>MDLYGYETGFDMFSIMFFIIFALITVTIMINIIKSITEWSNNNKQPILDINCKVVSKRISISHTNSHTDANGVHHSGSSHTSYYVTFEFESKDRMEFSVNGKEYGMIAENDYGKLKFQGTRFLEFNRMQ</sequence>
<reference evidence="2" key="2">
    <citation type="submission" date="2021-09" db="EMBL/GenBank/DDBJ databases">
        <authorList>
            <person name="Gilroy R."/>
        </authorList>
    </citation>
    <scope>NUCLEOTIDE SEQUENCE</scope>
    <source>
        <strain evidence="2">1277</strain>
    </source>
</reference>
<keyword evidence="1" id="KW-0472">Membrane</keyword>
<keyword evidence="1" id="KW-0812">Transmembrane</keyword>
<accession>A0A921MYV8</accession>
<name>A0A921MYV8_9FIRM</name>
<evidence type="ECO:0000313" key="3">
    <source>
        <dbReference type="Proteomes" id="UP000776700"/>
    </source>
</evidence>
<comment type="caution">
    <text evidence="2">The sequence shown here is derived from an EMBL/GenBank/DDBJ whole genome shotgun (WGS) entry which is preliminary data.</text>
</comment>
<protein>
    <submittedName>
        <fullName evidence="2">DUF2500 domain-containing protein</fullName>
    </submittedName>
</protein>
<dbReference type="Gene3D" id="2.40.50.660">
    <property type="match status" value="1"/>
</dbReference>
<evidence type="ECO:0000256" key="1">
    <source>
        <dbReference type="SAM" id="Phobius"/>
    </source>
</evidence>
<dbReference type="Pfam" id="PF10694">
    <property type="entry name" value="DUF2500"/>
    <property type="match status" value="1"/>
</dbReference>
<feature type="transmembrane region" description="Helical" evidence="1">
    <location>
        <begin position="12"/>
        <end position="33"/>
    </location>
</feature>
<dbReference type="EMBL" id="DYUB01000003">
    <property type="protein sequence ID" value="HJG95482.1"/>
    <property type="molecule type" value="Genomic_DNA"/>
</dbReference>
<proteinExistence type="predicted"/>
<evidence type="ECO:0000313" key="2">
    <source>
        <dbReference type="EMBL" id="HJG95482.1"/>
    </source>
</evidence>
<gene>
    <name evidence="2" type="ORF">K8V90_00050</name>
</gene>
<keyword evidence="1" id="KW-1133">Transmembrane helix</keyword>
<dbReference type="InterPro" id="IPR019635">
    <property type="entry name" value="DUF2500"/>
</dbReference>
<dbReference type="AlphaFoldDB" id="A0A921MYV8"/>